<dbReference type="SUPFAM" id="SSF81321">
    <property type="entry name" value="Family A G protein-coupled receptor-like"/>
    <property type="match status" value="1"/>
</dbReference>
<dbReference type="UCSC" id="Y2H9A.2">
    <property type="organism name" value="c. elegans"/>
</dbReference>
<evidence type="ECO:0000256" key="2">
    <source>
        <dbReference type="ARBA" id="ARBA00009166"/>
    </source>
</evidence>
<proteinExistence type="inferred from homology"/>
<evidence type="ECO:0000256" key="1">
    <source>
        <dbReference type="ARBA" id="ARBA00004141"/>
    </source>
</evidence>
<reference evidence="8 9" key="1">
    <citation type="journal article" date="1998" name="Science">
        <title>Genome sequence of the nematode C. elegans: a platform for investigating biology.</title>
        <authorList>
            <consortium name="The C. elegans sequencing consortium"/>
            <person name="Sulson J.E."/>
            <person name="Waterston R."/>
        </authorList>
    </citation>
    <scope>NUCLEOTIDE SEQUENCE [LARGE SCALE GENOMIC DNA]</scope>
    <source>
        <strain evidence="8 9">Bristol N2</strain>
    </source>
</reference>
<keyword evidence="8" id="KW-0675">Receptor</keyword>
<evidence type="ECO:0000313" key="9">
    <source>
        <dbReference type="Proteomes" id="UP000001940"/>
    </source>
</evidence>
<dbReference type="eggNOG" id="ENOG502RWWW">
    <property type="taxonomic scope" value="Eukaryota"/>
</dbReference>
<dbReference type="PANTHER" id="PTHR22945">
    <property type="entry name" value="SERPENTINE RECEPTOR, CLASS D DELTA"/>
    <property type="match status" value="1"/>
</dbReference>
<dbReference type="AlphaFoldDB" id="Q9U2P4"/>
<keyword evidence="3 7" id="KW-0812">Transmembrane</keyword>
<feature type="region of interest" description="Disordered" evidence="6">
    <location>
        <begin position="319"/>
        <end position="339"/>
    </location>
</feature>
<name>Q9U2P4_CAEEL</name>
<dbReference type="HOGENOM" id="CLU_057924_3_0_1"/>
<dbReference type="RefSeq" id="NP_506332.1">
    <property type="nucleotide sequence ID" value="NM_073931.1"/>
</dbReference>
<dbReference type="KEGG" id="cel:CELE_Y2H9A.2"/>
<evidence type="ECO:0000256" key="3">
    <source>
        <dbReference type="ARBA" id="ARBA00022692"/>
    </source>
</evidence>
<evidence type="ECO:0000256" key="5">
    <source>
        <dbReference type="ARBA" id="ARBA00023136"/>
    </source>
</evidence>
<keyword evidence="4 7" id="KW-1133">Transmembrane helix</keyword>
<keyword evidence="5 7" id="KW-0472">Membrane</keyword>
<feature type="transmembrane region" description="Helical" evidence="7">
    <location>
        <begin position="127"/>
        <end position="149"/>
    </location>
</feature>
<dbReference type="Gene3D" id="1.20.1070.10">
    <property type="entry name" value="Rhodopsin 7-helix transmembrane proteins"/>
    <property type="match status" value="1"/>
</dbReference>
<dbReference type="PIR" id="T26578">
    <property type="entry name" value="T26578"/>
</dbReference>
<evidence type="ECO:0000256" key="6">
    <source>
        <dbReference type="SAM" id="MobiDB-lite"/>
    </source>
</evidence>
<dbReference type="PIR" id="E89267">
    <property type="entry name" value="E89267"/>
</dbReference>
<feature type="transmembrane region" description="Helical" evidence="7">
    <location>
        <begin position="6"/>
        <end position="29"/>
    </location>
</feature>
<dbReference type="InterPro" id="IPR050920">
    <property type="entry name" value="Nematode_rcpt-like_delta"/>
</dbReference>
<dbReference type="OrthoDB" id="5859769at2759"/>
<evidence type="ECO:0000256" key="4">
    <source>
        <dbReference type="ARBA" id="ARBA00022989"/>
    </source>
</evidence>
<dbReference type="OMA" id="VRPYRQF"/>
<accession>Q9U2P4</accession>
<dbReference type="PaxDb" id="6239-Y2H9A.2"/>
<sequence length="339" mass="38294">MHAFFEIWHCIWALLGCSFNLMLIYMAIYKSPKTIRSYATLIINFAVTDFFECALDLFIQIRLMPAPGDVTVIYILNGSCKYISQFACKIGLSLFLPCITHSVWSLLLSFGYRYYILHYSALTRLKLVKIVLLILIPSLFQGLTFWTSFAPLEIILPLAKKWFPQYNFEAETGVLTGIVDITHWAATYAVFNICLPIFPIYIAIFILRQKIITFLGAKTQSMSPDTKAAHSQLLKALTIQAFIPIFMGIGVIFYLIAQSGLIVSPIVENAIFSIAILMPALSPLTYFYFVRPYRQFLKRIFKNPFKVSAAYVQRTGSSSAMFQSGGHPSQIGTQATTVL</sequence>
<dbReference type="STRING" id="6239.Y2H9A.2.1"/>
<dbReference type="InterPro" id="IPR019421">
    <property type="entry name" value="7TM_GPCR_serpentine_rcpt_Srd"/>
</dbReference>
<protein>
    <submittedName>
        <fullName evidence="8">Serpentine Receptor, class D (Delta)</fullName>
    </submittedName>
</protein>
<dbReference type="Pfam" id="PF10317">
    <property type="entry name" value="7TM_GPCR_Srd"/>
    <property type="match status" value="1"/>
</dbReference>
<comment type="subcellular location">
    <subcellularLocation>
        <location evidence="1">Membrane</location>
        <topology evidence="1">Multi-pass membrane protein</topology>
    </subcellularLocation>
</comment>
<evidence type="ECO:0000256" key="7">
    <source>
        <dbReference type="SAM" id="Phobius"/>
    </source>
</evidence>
<feature type="transmembrane region" description="Helical" evidence="7">
    <location>
        <begin position="237"/>
        <end position="257"/>
    </location>
</feature>
<dbReference type="WormBase" id="Y2H9A.2">
    <property type="protein sequence ID" value="CE24196"/>
    <property type="gene ID" value="WBGene00005095"/>
    <property type="gene designation" value="srd-17"/>
</dbReference>
<evidence type="ECO:0000313" key="8">
    <source>
        <dbReference type="EMBL" id="CAA16277.2"/>
    </source>
</evidence>
<feature type="transmembrane region" description="Helical" evidence="7">
    <location>
        <begin position="269"/>
        <end position="289"/>
    </location>
</feature>
<organism evidence="8 9">
    <name type="scientific">Caenorhabditis elegans</name>
    <dbReference type="NCBI Taxonomy" id="6239"/>
    <lineage>
        <taxon>Eukaryota</taxon>
        <taxon>Metazoa</taxon>
        <taxon>Ecdysozoa</taxon>
        <taxon>Nematoda</taxon>
        <taxon>Chromadorea</taxon>
        <taxon>Rhabditida</taxon>
        <taxon>Rhabditina</taxon>
        <taxon>Rhabditomorpha</taxon>
        <taxon>Rhabditoidea</taxon>
        <taxon>Rhabditidae</taxon>
        <taxon>Peloderinae</taxon>
        <taxon>Caenorhabditis</taxon>
    </lineage>
</organism>
<gene>
    <name evidence="8 10" type="primary">srd-17</name>
    <name evidence="8" type="ORF">CELE_Y2H9A.2</name>
    <name evidence="10" type="ORF">Y2H9A.2</name>
</gene>
<dbReference type="FunCoup" id="Q9U2P4">
    <property type="interactions" value="5"/>
</dbReference>
<dbReference type="InParanoid" id="Q9U2P4"/>
<dbReference type="EMBL" id="BX284605">
    <property type="protein sequence ID" value="CAA16277.2"/>
    <property type="molecule type" value="Genomic_DNA"/>
</dbReference>
<comment type="similarity">
    <text evidence="2">Belongs to the nematode receptor-like protein srd family.</text>
</comment>
<evidence type="ECO:0000313" key="10">
    <source>
        <dbReference type="WormBase" id="Y2H9A.2"/>
    </source>
</evidence>
<dbReference type="PANTHER" id="PTHR22945:SF40">
    <property type="entry name" value="SERPENTINE RECEPTOR, CLASS D (DELTA)-RELATED"/>
    <property type="match status" value="1"/>
</dbReference>
<keyword evidence="9" id="KW-1185">Reference proteome</keyword>
<dbReference type="AGR" id="WB:WBGene00005095"/>
<dbReference type="Proteomes" id="UP000001940">
    <property type="component" value="Chromosome V"/>
</dbReference>
<dbReference type="GO" id="GO:0016020">
    <property type="term" value="C:membrane"/>
    <property type="evidence" value="ECO:0007669"/>
    <property type="project" value="UniProtKB-SubCell"/>
</dbReference>
<dbReference type="GeneID" id="191806"/>
<feature type="transmembrane region" description="Helical" evidence="7">
    <location>
        <begin position="185"/>
        <end position="207"/>
    </location>
</feature>
<dbReference type="PhylomeDB" id="Q9U2P4"/>
<feature type="transmembrane region" description="Helical" evidence="7">
    <location>
        <begin position="94"/>
        <end position="115"/>
    </location>
</feature>
<dbReference type="CTD" id="191806"/>